<dbReference type="RefSeq" id="WP_163797963.1">
    <property type="nucleotide sequence ID" value="NZ_AP022588.1"/>
</dbReference>
<dbReference type="EMBL" id="AP022588">
    <property type="protein sequence ID" value="BBY29169.1"/>
    <property type="molecule type" value="Genomic_DNA"/>
</dbReference>
<protein>
    <submittedName>
        <fullName evidence="4">Putative enoyl-CoA hydratase echA17</fullName>
    </submittedName>
</protein>
<dbReference type="CDD" id="cd06558">
    <property type="entry name" value="crotonase-like"/>
    <property type="match status" value="1"/>
</dbReference>
<dbReference type="GO" id="GO:0006635">
    <property type="term" value="P:fatty acid beta-oxidation"/>
    <property type="evidence" value="ECO:0007669"/>
    <property type="project" value="TreeGrafter"/>
</dbReference>
<organism evidence="4 5">
    <name type="scientific">Mycolicibacterium sediminis</name>
    <dbReference type="NCBI Taxonomy" id="1286180"/>
    <lineage>
        <taxon>Bacteria</taxon>
        <taxon>Bacillati</taxon>
        <taxon>Actinomycetota</taxon>
        <taxon>Actinomycetes</taxon>
        <taxon>Mycobacteriales</taxon>
        <taxon>Mycobacteriaceae</taxon>
        <taxon>Mycolicibacterium</taxon>
    </lineage>
</organism>
<name>A0A7I7QRZ6_9MYCO</name>
<dbReference type="InterPro" id="IPR029045">
    <property type="entry name" value="ClpP/crotonase-like_dom_sf"/>
</dbReference>
<dbReference type="InterPro" id="IPR001753">
    <property type="entry name" value="Enoyl-CoA_hydra/iso"/>
</dbReference>
<keyword evidence="5" id="KW-1185">Reference proteome</keyword>
<evidence type="ECO:0000256" key="3">
    <source>
        <dbReference type="ARBA" id="ARBA00023239"/>
    </source>
</evidence>
<dbReference type="Gene3D" id="3.90.226.10">
    <property type="entry name" value="2-enoyl-CoA Hydratase, Chain A, domain 1"/>
    <property type="match status" value="1"/>
</dbReference>
<accession>A0A7I7QRZ6</accession>
<evidence type="ECO:0000313" key="5">
    <source>
        <dbReference type="Proteomes" id="UP000467193"/>
    </source>
</evidence>
<dbReference type="PANTHER" id="PTHR11941">
    <property type="entry name" value="ENOYL-COA HYDRATASE-RELATED"/>
    <property type="match status" value="1"/>
</dbReference>
<dbReference type="SUPFAM" id="SSF52096">
    <property type="entry name" value="ClpP/crotonase"/>
    <property type="match status" value="1"/>
</dbReference>
<dbReference type="GO" id="GO:0016829">
    <property type="term" value="F:lyase activity"/>
    <property type="evidence" value="ECO:0007669"/>
    <property type="project" value="UniProtKB-KW"/>
</dbReference>
<reference evidence="4 5" key="1">
    <citation type="journal article" date="2019" name="Emerg. Microbes Infect.">
        <title>Comprehensive subspecies identification of 175 nontuberculous mycobacteria species based on 7547 genomic profiles.</title>
        <authorList>
            <person name="Matsumoto Y."/>
            <person name="Kinjo T."/>
            <person name="Motooka D."/>
            <person name="Nabeya D."/>
            <person name="Jung N."/>
            <person name="Uechi K."/>
            <person name="Horii T."/>
            <person name="Iida T."/>
            <person name="Fujita J."/>
            <person name="Nakamura S."/>
        </authorList>
    </citation>
    <scope>NUCLEOTIDE SEQUENCE [LARGE SCALE GENOMIC DNA]</scope>
    <source>
        <strain evidence="4 5">JCM 17899</strain>
    </source>
</reference>
<keyword evidence="3" id="KW-0456">Lyase</keyword>
<evidence type="ECO:0000256" key="2">
    <source>
        <dbReference type="ARBA" id="ARBA00023098"/>
    </source>
</evidence>
<proteinExistence type="inferred from homology"/>
<sequence length="218" mass="22510">MTDVVGEFVALHVHDRIATLTLSRPPTNALTRQLNREIEAGARALTGRDDVTSVILYGGHEVFSAGADLPERRTLTAAEDRLADEAAARAVAAVAAITRPTVAALTGYALGGGLTLALAADWRTSGDNVRLGATEILDGLAPTDAATARLTRAVGESAAKDLVFSGRFVGADEARAIGLVDELVAPDHVYDAALRWAGRFADSPPAALAAAKATFALG</sequence>
<comment type="similarity">
    <text evidence="1">Belongs to the enoyl-CoA hydratase/isomerase family.</text>
</comment>
<dbReference type="KEGG" id="msei:MSEDJ_32650"/>
<gene>
    <name evidence="4" type="primary">echA17</name>
    <name evidence="4" type="ORF">MSEDJ_32650</name>
</gene>
<evidence type="ECO:0000256" key="1">
    <source>
        <dbReference type="ARBA" id="ARBA00005254"/>
    </source>
</evidence>
<dbReference type="AlphaFoldDB" id="A0A7I7QRZ6"/>
<evidence type="ECO:0000313" key="4">
    <source>
        <dbReference type="EMBL" id="BBY29169.1"/>
    </source>
</evidence>
<dbReference type="PANTHER" id="PTHR11941:SF169">
    <property type="entry name" value="(7AS)-7A-METHYL-1,5-DIOXO-2,3,5,6,7,7A-HEXAHYDRO-1H-INDENE-CARBOXYL-COA HYDROLASE"/>
    <property type="match status" value="1"/>
</dbReference>
<keyword evidence="2" id="KW-0443">Lipid metabolism</keyword>
<dbReference type="Pfam" id="PF00378">
    <property type="entry name" value="ECH_1"/>
    <property type="match status" value="1"/>
</dbReference>
<dbReference type="Proteomes" id="UP000467193">
    <property type="component" value="Chromosome"/>
</dbReference>